<dbReference type="PANTHER" id="PTHR38926">
    <property type="entry name" value="F-BOX DOMAIN CONTAINING PROTEIN, EXPRESSED"/>
    <property type="match status" value="1"/>
</dbReference>
<evidence type="ECO:0000313" key="1">
    <source>
        <dbReference type="EMBL" id="KAF5740208.1"/>
    </source>
</evidence>
<dbReference type="SUPFAM" id="SSF52047">
    <property type="entry name" value="RNI-like"/>
    <property type="match status" value="1"/>
</dbReference>
<comment type="caution">
    <text evidence="1">The sequence shown here is derived from an EMBL/GenBank/DDBJ whole genome shotgun (WGS) entry which is preliminary data.</text>
</comment>
<sequence>MHPLDSAGKLSQEDEALAIATRMPKIRHLEMAYNLTTTESVLRILSSCKELELLDLRGCWEVKLDGKFLKEKFPKLKVLGPLVVDYYEINEWDDCSEYSDAVSIYFSWDFIAGEMDDYDDDDDESFDGMWDDECRLEELELRFYEAAHEDMGMHVWPQSPWVLFSSSQVCQTFSCI</sequence>
<dbReference type="AlphaFoldDB" id="A0A7J7D1R3"/>
<protein>
    <submittedName>
        <fullName evidence="1">Uncharacterized protein</fullName>
    </submittedName>
</protein>
<evidence type="ECO:0000313" key="2">
    <source>
        <dbReference type="Proteomes" id="UP000593562"/>
    </source>
</evidence>
<dbReference type="EMBL" id="JAAARO010000011">
    <property type="protein sequence ID" value="KAF5740208.1"/>
    <property type="molecule type" value="Genomic_DNA"/>
</dbReference>
<name>A0A7J7D1R3_TRIWF</name>
<dbReference type="Gene3D" id="3.80.10.10">
    <property type="entry name" value="Ribonuclease Inhibitor"/>
    <property type="match status" value="1"/>
</dbReference>
<reference evidence="1 2" key="1">
    <citation type="journal article" date="2020" name="Nat. Commun.">
        <title>Genome of Tripterygium wilfordii and identification of cytochrome P450 involved in triptolide biosynthesis.</title>
        <authorList>
            <person name="Tu L."/>
            <person name="Su P."/>
            <person name="Zhang Z."/>
            <person name="Gao L."/>
            <person name="Wang J."/>
            <person name="Hu T."/>
            <person name="Zhou J."/>
            <person name="Zhang Y."/>
            <person name="Zhao Y."/>
            <person name="Liu Y."/>
            <person name="Song Y."/>
            <person name="Tong Y."/>
            <person name="Lu Y."/>
            <person name="Yang J."/>
            <person name="Xu C."/>
            <person name="Jia M."/>
            <person name="Peters R.J."/>
            <person name="Huang L."/>
            <person name="Gao W."/>
        </authorList>
    </citation>
    <scope>NUCLEOTIDE SEQUENCE [LARGE SCALE GENOMIC DNA]</scope>
    <source>
        <strain evidence="2">cv. XIE 37</strain>
        <tissue evidence="1">Leaf</tissue>
    </source>
</reference>
<dbReference type="PANTHER" id="PTHR38926:SF5">
    <property type="entry name" value="F-BOX AND LEUCINE-RICH REPEAT PROTEIN 6"/>
    <property type="match status" value="1"/>
</dbReference>
<organism evidence="1 2">
    <name type="scientific">Tripterygium wilfordii</name>
    <name type="common">Thunder God vine</name>
    <dbReference type="NCBI Taxonomy" id="458696"/>
    <lineage>
        <taxon>Eukaryota</taxon>
        <taxon>Viridiplantae</taxon>
        <taxon>Streptophyta</taxon>
        <taxon>Embryophyta</taxon>
        <taxon>Tracheophyta</taxon>
        <taxon>Spermatophyta</taxon>
        <taxon>Magnoliopsida</taxon>
        <taxon>eudicotyledons</taxon>
        <taxon>Gunneridae</taxon>
        <taxon>Pentapetalae</taxon>
        <taxon>rosids</taxon>
        <taxon>fabids</taxon>
        <taxon>Celastrales</taxon>
        <taxon>Celastraceae</taxon>
        <taxon>Tripterygium</taxon>
    </lineage>
</organism>
<keyword evidence="2" id="KW-1185">Reference proteome</keyword>
<dbReference type="Proteomes" id="UP000593562">
    <property type="component" value="Unassembled WGS sequence"/>
</dbReference>
<dbReference type="InParanoid" id="A0A7J7D1R3"/>
<accession>A0A7J7D1R3</accession>
<proteinExistence type="predicted"/>
<gene>
    <name evidence="1" type="ORF">HS088_TW11G00274</name>
</gene>
<dbReference type="InterPro" id="IPR032675">
    <property type="entry name" value="LRR_dom_sf"/>
</dbReference>